<proteinExistence type="predicted"/>
<dbReference type="AlphaFoldDB" id="A0A345INC1"/>
<keyword evidence="2" id="KW-0614">Plasmid</keyword>
<evidence type="ECO:0000313" key="2">
    <source>
        <dbReference type="EMBL" id="AXH01194.1"/>
    </source>
</evidence>
<evidence type="ECO:0000313" key="3">
    <source>
        <dbReference type="Proteomes" id="UP000253744"/>
    </source>
</evidence>
<dbReference type="Proteomes" id="UP000253744">
    <property type="component" value="Plasmid pDrdI"/>
</dbReference>
<evidence type="ECO:0000256" key="1">
    <source>
        <dbReference type="SAM" id="MobiDB-lite"/>
    </source>
</evidence>
<dbReference type="KEGG" id="dwu:DVJ83_18830"/>
<feature type="region of interest" description="Disordered" evidence="1">
    <location>
        <begin position="25"/>
        <end position="56"/>
    </location>
</feature>
<organism evidence="2 3">
    <name type="scientific">Deinococcus wulumuqiensis</name>
    <dbReference type="NCBI Taxonomy" id="980427"/>
    <lineage>
        <taxon>Bacteria</taxon>
        <taxon>Thermotogati</taxon>
        <taxon>Deinococcota</taxon>
        <taxon>Deinococci</taxon>
        <taxon>Deinococcales</taxon>
        <taxon>Deinococcaceae</taxon>
        <taxon>Deinococcus</taxon>
    </lineage>
</organism>
<accession>A0A345INC1</accession>
<protein>
    <submittedName>
        <fullName evidence="2">Uncharacterized protein</fullName>
    </submittedName>
</protein>
<gene>
    <name evidence="2" type="ORF">DVJ83_18830</name>
</gene>
<sequence>MRQFAREQWLAQGLCRLFIGEGYVRPVPDPGGSGTRSGSGARRTRQKNEVRPGHYDKQGVMVFGPVTLTRKGLKVLEDSCEN</sequence>
<dbReference type="EMBL" id="CP031163">
    <property type="protein sequence ID" value="AXH01194.1"/>
    <property type="molecule type" value="Genomic_DNA"/>
</dbReference>
<reference evidence="2 3" key="1">
    <citation type="submission" date="2018-07" db="EMBL/GenBank/DDBJ databases">
        <title>Complete Genome and Methylome Analysis of Deinococcus wulumuqiensis NEB 479.</title>
        <authorList>
            <person name="Fomenkov A."/>
            <person name="Luyten Y."/>
            <person name="Vincze T."/>
            <person name="Anton B.P."/>
            <person name="Clark T."/>
            <person name="Roberts R.J."/>
            <person name="Morgan R.D."/>
        </authorList>
    </citation>
    <scope>NUCLEOTIDE SEQUENCE [LARGE SCALE GENOMIC DNA]</scope>
    <source>
        <strain evidence="2 3">NEB 479</strain>
        <plasmid evidence="3">Plasmid pdrdi</plasmid>
    </source>
</reference>
<name>A0A345INC1_9DEIO</name>
<feature type="compositionally biased region" description="Basic and acidic residues" evidence="1">
    <location>
        <begin position="46"/>
        <end position="56"/>
    </location>
</feature>
<geneLocation type="plasmid" evidence="3">
    <name>pdrdi</name>
</geneLocation>